<protein>
    <submittedName>
        <fullName evidence="1">Uncharacterized protein</fullName>
    </submittedName>
</protein>
<reference evidence="1 2" key="1">
    <citation type="submission" date="2024-09" db="EMBL/GenBank/DDBJ databases">
        <authorList>
            <person name="Sun Q."/>
            <person name="Mori K."/>
        </authorList>
    </citation>
    <scope>NUCLEOTIDE SEQUENCE [LARGE SCALE GENOMIC DNA]</scope>
    <source>
        <strain evidence="1 2">CCM 7765</strain>
    </source>
</reference>
<gene>
    <name evidence="1" type="ORF">ACFFI0_09395</name>
</gene>
<accession>A0ABV6HIV5</accession>
<dbReference type="RefSeq" id="WP_130857617.1">
    <property type="nucleotide sequence ID" value="NZ_JBHLWO010000002.1"/>
</dbReference>
<dbReference type="Proteomes" id="UP001589774">
    <property type="component" value="Unassembled WGS sequence"/>
</dbReference>
<sequence>MRYTLQIQKLLNLAEELPPHSKDRIKHYLQAIRLADQNDDVEWAFELRIDLLDAEWGLADRQHFIPTFTWLLDAYDHNPDLFDAEELLWKYKWIIDEVYSNPDVSLEQTEQILADFKRRIEAEGYGLRAYYTKQLHEALDQKDVERTRYYLDLVNSVPRDNLSDCQACEMDTEVLALLNVGDFRAAYDKAQPLLAKQYSCAHVPLVTHCSLAYYGIKYGAKEIALEQFKLAEESLVSISDTSLVRPTGQLITYLFHVDESLAWQYVEKYLPWSLESDRNRTFFFAKYMTEGLKQLSSDQTAPIELPVEHPLYNEKQHYLVNDLLQYYYQQASDLAEQFDSRNRNKNFAKQLTE</sequence>
<organism evidence="1 2">
    <name type="scientific">Olivibacter oleidegradans</name>
    <dbReference type="NCBI Taxonomy" id="760123"/>
    <lineage>
        <taxon>Bacteria</taxon>
        <taxon>Pseudomonadati</taxon>
        <taxon>Bacteroidota</taxon>
        <taxon>Sphingobacteriia</taxon>
        <taxon>Sphingobacteriales</taxon>
        <taxon>Sphingobacteriaceae</taxon>
        <taxon>Olivibacter</taxon>
    </lineage>
</organism>
<dbReference type="EMBL" id="JBHLWO010000002">
    <property type="protein sequence ID" value="MFC0318524.1"/>
    <property type="molecule type" value="Genomic_DNA"/>
</dbReference>
<keyword evidence="2" id="KW-1185">Reference proteome</keyword>
<evidence type="ECO:0000313" key="2">
    <source>
        <dbReference type="Proteomes" id="UP001589774"/>
    </source>
</evidence>
<name>A0ABV6HIV5_9SPHI</name>
<evidence type="ECO:0000313" key="1">
    <source>
        <dbReference type="EMBL" id="MFC0318524.1"/>
    </source>
</evidence>
<comment type="caution">
    <text evidence="1">The sequence shown here is derived from an EMBL/GenBank/DDBJ whole genome shotgun (WGS) entry which is preliminary data.</text>
</comment>
<proteinExistence type="predicted"/>